<dbReference type="EMBL" id="JACAZH010000019">
    <property type="protein sequence ID" value="KAF7346321.1"/>
    <property type="molecule type" value="Genomic_DNA"/>
</dbReference>
<evidence type="ECO:0000313" key="1">
    <source>
        <dbReference type="EMBL" id="KAF7346321.1"/>
    </source>
</evidence>
<comment type="caution">
    <text evidence="1">The sequence shown here is derived from an EMBL/GenBank/DDBJ whole genome shotgun (WGS) entry which is preliminary data.</text>
</comment>
<proteinExistence type="predicted"/>
<dbReference type="InterPro" id="IPR006461">
    <property type="entry name" value="PLAC_motif_containing"/>
</dbReference>
<organism evidence="1 2">
    <name type="scientific">Mycena sanguinolenta</name>
    <dbReference type="NCBI Taxonomy" id="230812"/>
    <lineage>
        <taxon>Eukaryota</taxon>
        <taxon>Fungi</taxon>
        <taxon>Dikarya</taxon>
        <taxon>Basidiomycota</taxon>
        <taxon>Agaricomycotina</taxon>
        <taxon>Agaricomycetes</taxon>
        <taxon>Agaricomycetidae</taxon>
        <taxon>Agaricales</taxon>
        <taxon>Marasmiineae</taxon>
        <taxon>Mycenaceae</taxon>
        <taxon>Mycena</taxon>
    </lineage>
</organism>
<dbReference type="AlphaFoldDB" id="A0A8H6XTJ2"/>
<accession>A0A8H6XTJ2</accession>
<dbReference type="Pfam" id="PF04749">
    <property type="entry name" value="PLAC8"/>
    <property type="match status" value="1"/>
</dbReference>
<reference evidence="1" key="1">
    <citation type="submission" date="2020-05" db="EMBL/GenBank/DDBJ databases">
        <title>Mycena genomes resolve the evolution of fungal bioluminescence.</title>
        <authorList>
            <person name="Tsai I.J."/>
        </authorList>
    </citation>
    <scope>NUCLEOTIDE SEQUENCE</scope>
    <source>
        <strain evidence="1">160909Yilan</strain>
    </source>
</reference>
<evidence type="ECO:0000313" key="2">
    <source>
        <dbReference type="Proteomes" id="UP000623467"/>
    </source>
</evidence>
<dbReference type="PANTHER" id="PTHR15907">
    <property type="entry name" value="DUF614 FAMILY PROTEIN-RELATED"/>
    <property type="match status" value="1"/>
</dbReference>
<protein>
    <recommendedName>
        <fullName evidence="3">PLAC8-domain-containing protein</fullName>
    </recommendedName>
</protein>
<dbReference type="OrthoDB" id="1045822at2759"/>
<sequence>MRFTAYALLCPEYARHLRRVQRLTPCKVSGRCQAFANQEKIQYKDPCYVSRNSIPSFSLAARLFLTRQSPTLPYQKFHFIAMAYNQQPHATQPMQVGGSRNANNMPLVDGQREWSYGVFDCLADPLTCVVSWFLPCVSYGRNRARYNSLELNGTVSKDPMEGVISNESIMYGVAQCFGCGGLIGMGGRAQTRGRYSIQGDGATDCLLACCCAPCSLTQESREIALEEQSLGHPGAGFSMFMTPAQGGAKA</sequence>
<evidence type="ECO:0008006" key="3">
    <source>
        <dbReference type="Google" id="ProtNLM"/>
    </source>
</evidence>
<dbReference type="Proteomes" id="UP000623467">
    <property type="component" value="Unassembled WGS sequence"/>
</dbReference>
<dbReference type="NCBIfam" id="TIGR01571">
    <property type="entry name" value="A_thal_Cys_rich"/>
    <property type="match status" value="1"/>
</dbReference>
<gene>
    <name evidence="1" type="ORF">MSAN_01859800</name>
</gene>
<keyword evidence="2" id="KW-1185">Reference proteome</keyword>
<name>A0A8H6XTJ2_9AGAR</name>